<feature type="compositionally biased region" description="Low complexity" evidence="7">
    <location>
        <begin position="411"/>
        <end position="422"/>
    </location>
</feature>
<dbReference type="Gene3D" id="3.30.390.130">
    <property type="match status" value="1"/>
</dbReference>
<feature type="compositionally biased region" description="Polar residues" evidence="7">
    <location>
        <begin position="725"/>
        <end position="738"/>
    </location>
</feature>
<evidence type="ECO:0000313" key="9">
    <source>
        <dbReference type="Proteomes" id="UP001652642"/>
    </source>
</evidence>
<dbReference type="RefSeq" id="XP_020651724.2">
    <property type="nucleotide sequence ID" value="XM_020796065.2"/>
</dbReference>
<evidence type="ECO:0000256" key="7">
    <source>
        <dbReference type="SAM" id="MobiDB-lite"/>
    </source>
</evidence>
<dbReference type="InterPro" id="IPR039399">
    <property type="entry name" value="Deltex_C_sf"/>
</dbReference>
<dbReference type="PANTHER" id="PTHR12622">
    <property type="entry name" value="DELTEX-RELATED"/>
    <property type="match status" value="1"/>
</dbReference>
<keyword evidence="4" id="KW-0808">Transferase</keyword>
<comment type="pathway">
    <text evidence="2">Protein modification; protein ubiquitination.</text>
</comment>
<proteinExistence type="predicted"/>
<evidence type="ECO:0000313" key="10">
    <source>
        <dbReference type="RefSeq" id="XP_020651724.2"/>
    </source>
</evidence>
<dbReference type="InParanoid" id="A0A6J0U088"/>
<accession>A0A6J0U088</accession>
<dbReference type="UniPathway" id="UPA00143"/>
<evidence type="ECO:0000256" key="5">
    <source>
        <dbReference type="ARBA" id="ARBA00022723"/>
    </source>
</evidence>
<feature type="region of interest" description="Disordered" evidence="7">
    <location>
        <begin position="377"/>
        <end position="423"/>
    </location>
</feature>
<dbReference type="Gene3D" id="3.30.70.330">
    <property type="match status" value="1"/>
</dbReference>
<dbReference type="InterPro" id="IPR012677">
    <property type="entry name" value="Nucleotide-bd_a/b_plait_sf"/>
</dbReference>
<dbReference type="GO" id="GO:0061630">
    <property type="term" value="F:ubiquitin protein ligase activity"/>
    <property type="evidence" value="ECO:0007669"/>
    <property type="project" value="UniProtKB-EC"/>
</dbReference>
<evidence type="ECO:0000313" key="11">
    <source>
        <dbReference type="RefSeq" id="XP_072860187.1"/>
    </source>
</evidence>
<protein>
    <recommendedName>
        <fullName evidence="3">RING-type E3 ubiquitin transferase</fullName>
        <ecNumber evidence="3">2.3.2.27</ecNumber>
    </recommendedName>
</protein>
<organism evidence="9 10">
    <name type="scientific">Pogona vitticeps</name>
    <name type="common">central bearded dragon</name>
    <dbReference type="NCBI Taxonomy" id="103695"/>
    <lineage>
        <taxon>Eukaryota</taxon>
        <taxon>Metazoa</taxon>
        <taxon>Chordata</taxon>
        <taxon>Craniata</taxon>
        <taxon>Vertebrata</taxon>
        <taxon>Euteleostomi</taxon>
        <taxon>Lepidosauria</taxon>
        <taxon>Squamata</taxon>
        <taxon>Bifurcata</taxon>
        <taxon>Unidentata</taxon>
        <taxon>Episquamata</taxon>
        <taxon>Toxicofera</taxon>
        <taxon>Iguania</taxon>
        <taxon>Acrodonta</taxon>
        <taxon>Agamidae</taxon>
        <taxon>Amphibolurinae</taxon>
        <taxon>Pogona</taxon>
    </lineage>
</organism>
<comment type="catalytic activity">
    <reaction evidence="1">
        <text>S-ubiquitinyl-[E2 ubiquitin-conjugating enzyme]-L-cysteine + [acceptor protein]-L-lysine = [E2 ubiquitin-conjugating enzyme]-L-cysteine + N(6)-ubiquitinyl-[acceptor protein]-L-lysine.</text>
        <dbReference type="EC" id="2.3.2.27"/>
    </reaction>
</comment>
<evidence type="ECO:0000256" key="6">
    <source>
        <dbReference type="SAM" id="Coils"/>
    </source>
</evidence>
<sequence>MSTGCTVCVRGYPAGLPPERVADKLTIHFLRARNGGGEIVNIEFAPETPDCAIITFEDASVAQRVLKAKRHVLSVSGENYPLEVTAYPTELNPNEVFVRVHMKIDYGCVPKGKDVLCSLFKQYKGIHFNFNPQEMTCSVKGSFTELQAFSSELLRSLRSKQRGTVSQENSRRSAGKAPGDGASPHEVAQDEKKETVGGALSIQNSVESLVEPPEDFLLVIDSDIYLYMQRFCDKELSNILHHNQVSVVDVNSDGVTTLYLQAASDGAGGMSALLSAHLAISQLSQQLEATLRKEKISKKDLGAHGERALPGELQSLCPLLLCHEDHENFYFVGNLMDILQAKQHAEKIIATRGVSQDCQKDDPSQPSHLPVIHRQSAVPGQLKSSEESGLRNLNSPKPNGKTEHKLAAKFSSKPSLPSMSSLGTPLVRKFSGSLPADSQPPDSEVQFSGVAATAIEPESQMREAVQFQKTPQGPKTDPPQATPGGAVSRFEGFTNSGFKKSLSLHVDSSVFRSLDLFDTTGAADSQKSKPRLLLRRSHSLSWQKPLDSTESMAELQQLAAKDSVNHLQKEAQEELHTLQKEVSQERMTQKEKACEVESQSAEQRHANSILLAVQRGDGRLSGTQGAENLTKDLNYVFDSFSYSELGLEGPEDEVLTDLCNYLKGCLTEVLIRRDRYKLSLAYPYEAKVQILEAFNFFFNQRKASLSEQLLRSEVQQGKTVDEMLSTESQRSLQQLTENSKTSWSKSPSIPSSLDEQKLSSQIQQLLSDNVAQTLLVQDFASNREAGQSKSLSHIPDANKQGLPRKPVAEVRQRLLEKIHFEQDYSKEECSQEAERAQWSLPILPPGVDSVPLWVPGKRSPPPGEAIASDTALQTASPGRESLAGECEVCQSTPAILSCHHTLCKTCLLAGKISPNTRASPVISGTFTVATLSQSLPGYYRDPTLKLIYDIPDGVQRMGHPRPGHLYRGGRFEAYLPDNPEGRRLMVLLHKAFERGLTFQIQSCNSEERVTWGALPHKTSMEGGKARNGYPDAQYLKNISLKLKDLGVE</sequence>
<dbReference type="OrthoDB" id="527344at2759"/>
<dbReference type="KEGG" id="pvt:110080287"/>
<dbReference type="GeneID" id="110080287"/>
<feature type="region of interest" description="Disordered" evidence="7">
    <location>
        <begin position="785"/>
        <end position="805"/>
    </location>
</feature>
<keyword evidence="6" id="KW-0175">Coiled coil</keyword>
<name>A0A6J0U088_9SAUR</name>
<evidence type="ECO:0000313" key="12">
    <source>
        <dbReference type="RefSeq" id="XP_072860188.1"/>
    </source>
</evidence>
<dbReference type="Pfam" id="PF18102">
    <property type="entry name" value="DTC"/>
    <property type="match status" value="1"/>
</dbReference>
<dbReference type="EC" id="2.3.2.27" evidence="3"/>
<dbReference type="GO" id="GO:0007219">
    <property type="term" value="P:Notch signaling pathway"/>
    <property type="evidence" value="ECO:0007669"/>
    <property type="project" value="InterPro"/>
</dbReference>
<dbReference type="InterPro" id="IPR039398">
    <property type="entry name" value="Deltex_fam"/>
</dbReference>
<gene>
    <name evidence="10 11 12" type="primary">LOC110080287</name>
</gene>
<reference evidence="10 11" key="1">
    <citation type="submission" date="2025-05" db="UniProtKB">
        <authorList>
            <consortium name="RefSeq"/>
        </authorList>
    </citation>
    <scope>IDENTIFICATION</scope>
</reference>
<evidence type="ECO:0000259" key="8">
    <source>
        <dbReference type="Pfam" id="PF18102"/>
    </source>
</evidence>
<evidence type="ECO:0000256" key="1">
    <source>
        <dbReference type="ARBA" id="ARBA00000900"/>
    </source>
</evidence>
<keyword evidence="5" id="KW-0479">Metal-binding</keyword>
<feature type="compositionally biased region" description="Low complexity" evidence="7">
    <location>
        <begin position="739"/>
        <end position="754"/>
    </location>
</feature>
<evidence type="ECO:0000256" key="3">
    <source>
        <dbReference type="ARBA" id="ARBA00012483"/>
    </source>
</evidence>
<feature type="region of interest" description="Disordered" evidence="7">
    <location>
        <begin position="721"/>
        <end position="754"/>
    </location>
</feature>
<dbReference type="InterPro" id="IPR039396">
    <property type="entry name" value="Deltex_C"/>
</dbReference>
<dbReference type="GO" id="GO:0046872">
    <property type="term" value="F:metal ion binding"/>
    <property type="evidence" value="ECO:0007669"/>
    <property type="project" value="UniProtKB-KW"/>
</dbReference>
<dbReference type="GO" id="GO:0016567">
    <property type="term" value="P:protein ubiquitination"/>
    <property type="evidence" value="ECO:0007669"/>
    <property type="project" value="UniProtKB-UniPathway"/>
</dbReference>
<dbReference type="Proteomes" id="UP001652642">
    <property type="component" value="Chromosome 6"/>
</dbReference>
<dbReference type="Pfam" id="PF23085">
    <property type="entry name" value="RRM_PARP14_3"/>
    <property type="match status" value="1"/>
</dbReference>
<evidence type="ECO:0000256" key="4">
    <source>
        <dbReference type="ARBA" id="ARBA00022679"/>
    </source>
</evidence>
<evidence type="ECO:0000256" key="2">
    <source>
        <dbReference type="ARBA" id="ARBA00004906"/>
    </source>
</evidence>
<feature type="coiled-coil region" evidence="6">
    <location>
        <begin position="561"/>
        <end position="588"/>
    </location>
</feature>
<dbReference type="RefSeq" id="XP_072860188.1">
    <property type="nucleotide sequence ID" value="XM_073004087.1"/>
</dbReference>
<feature type="region of interest" description="Disordered" evidence="7">
    <location>
        <begin position="462"/>
        <end position="489"/>
    </location>
</feature>
<dbReference type="RefSeq" id="XP_072860187.1">
    <property type="nucleotide sequence ID" value="XM_073004086.1"/>
</dbReference>
<feature type="region of interest" description="Disordered" evidence="7">
    <location>
        <begin position="159"/>
        <end position="194"/>
    </location>
</feature>
<dbReference type="AlphaFoldDB" id="A0A6J0U088"/>
<feature type="domain" description="Deltex C-terminal" evidence="8">
    <location>
        <begin position="923"/>
        <end position="1047"/>
    </location>
</feature>
<keyword evidence="9" id="KW-1185">Reference proteome</keyword>